<sequence>MKVLPFSLLTLQFHNTSLEENYQKQIQEQKLTYFRFLISFVILITFVGLFKSLIEQWGTFLILSLAVQTVLYLLALIFSRKISPYFKYILPSLYVAQYTYFIIGALNNLLQPHYVYGFIGGIYSCCMLNYLSVKMKILILSSSVWIMLGIFEIYSLANLNYIFLAIAATGIQAFYAYVYEYIMRLNFSQGVIINYQNDLLFQCSKQQMLILSFNNKKTFFELDFVNQKFELNQKIENDQTKLKEFLRNNFIINLDNDQMFGSLRIQKFANKQITLEDLLFEIYRAAKQDEQCFNQYEMIDQHNSQKEIQIQTINGLKTLFIIIISDNNNKIQIEKYEKQIKIINNQSINFSFQVGQKLQTIYKLIYELEIYNQENPTLNKIKGILQYILNETKNQLVFFSQNKSPQLLQKIDHCLLSSLIIALKPYFLYQCQQQQKYFELLFDNEDVQMQINTKQFTQILINIFNKILLYAKSNSTILFSITKDSNLNPQFDVKSLSKQSSKSKYDYLCSSSGNNQLLINLNFTFLTNEKISNFENSFVNKKIDCMEDDDFITIVNSYLLKQLSPYNNIFITQESRSKQKKNVKTTLTFYIYSDQTQIEQTYFKYINQENILQ</sequence>
<dbReference type="OrthoDB" id="310644at2759"/>
<accession>A0A8S1QM10</accession>
<evidence type="ECO:0000256" key="1">
    <source>
        <dbReference type="SAM" id="Phobius"/>
    </source>
</evidence>
<feature type="transmembrane region" description="Helical" evidence="1">
    <location>
        <begin position="161"/>
        <end position="179"/>
    </location>
</feature>
<dbReference type="Proteomes" id="UP000692954">
    <property type="component" value="Unassembled WGS sequence"/>
</dbReference>
<name>A0A8S1QM10_9CILI</name>
<keyword evidence="1" id="KW-0472">Membrane</keyword>
<keyword evidence="3" id="KW-1185">Reference proteome</keyword>
<dbReference type="EMBL" id="CAJJDN010000111">
    <property type="protein sequence ID" value="CAD8116642.1"/>
    <property type="molecule type" value="Genomic_DNA"/>
</dbReference>
<keyword evidence="1" id="KW-1133">Transmembrane helix</keyword>
<dbReference type="AlphaFoldDB" id="A0A8S1QM10"/>
<feature type="transmembrane region" description="Helical" evidence="1">
    <location>
        <begin position="60"/>
        <end position="78"/>
    </location>
</feature>
<feature type="transmembrane region" description="Helical" evidence="1">
    <location>
        <begin position="113"/>
        <end position="130"/>
    </location>
</feature>
<evidence type="ECO:0000313" key="3">
    <source>
        <dbReference type="Proteomes" id="UP000692954"/>
    </source>
</evidence>
<evidence type="ECO:0008006" key="4">
    <source>
        <dbReference type="Google" id="ProtNLM"/>
    </source>
</evidence>
<proteinExistence type="predicted"/>
<feature type="transmembrane region" description="Helical" evidence="1">
    <location>
        <begin position="33"/>
        <end position="54"/>
    </location>
</feature>
<reference evidence="2" key="1">
    <citation type="submission" date="2021-01" db="EMBL/GenBank/DDBJ databases">
        <authorList>
            <consortium name="Genoscope - CEA"/>
            <person name="William W."/>
        </authorList>
    </citation>
    <scope>NUCLEOTIDE SEQUENCE</scope>
</reference>
<comment type="caution">
    <text evidence="2">The sequence shown here is derived from an EMBL/GenBank/DDBJ whole genome shotgun (WGS) entry which is preliminary data.</text>
</comment>
<protein>
    <recommendedName>
        <fullName evidence="4">Transmembrane protein</fullName>
    </recommendedName>
</protein>
<organism evidence="2 3">
    <name type="scientific">Paramecium sonneborni</name>
    <dbReference type="NCBI Taxonomy" id="65129"/>
    <lineage>
        <taxon>Eukaryota</taxon>
        <taxon>Sar</taxon>
        <taxon>Alveolata</taxon>
        <taxon>Ciliophora</taxon>
        <taxon>Intramacronucleata</taxon>
        <taxon>Oligohymenophorea</taxon>
        <taxon>Peniculida</taxon>
        <taxon>Parameciidae</taxon>
        <taxon>Paramecium</taxon>
    </lineage>
</organism>
<evidence type="ECO:0000313" key="2">
    <source>
        <dbReference type="EMBL" id="CAD8116642.1"/>
    </source>
</evidence>
<feature type="transmembrane region" description="Helical" evidence="1">
    <location>
        <begin position="85"/>
        <end position="107"/>
    </location>
</feature>
<gene>
    <name evidence="2" type="ORF">PSON_ATCC_30995.1.T1110148</name>
</gene>
<keyword evidence="1" id="KW-0812">Transmembrane</keyword>